<dbReference type="EC" id="3.1.1.31" evidence="5 7"/>
<dbReference type="Proteomes" id="UP000319732">
    <property type="component" value="Unassembled WGS sequence"/>
</dbReference>
<dbReference type="CDD" id="cd01400">
    <property type="entry name" value="6PGL"/>
    <property type="match status" value="1"/>
</dbReference>
<dbReference type="Pfam" id="PF01182">
    <property type="entry name" value="Glucosamine_iso"/>
    <property type="match status" value="1"/>
</dbReference>
<dbReference type="UniPathway" id="UPA00115">
    <property type="reaction ID" value="UER00409"/>
</dbReference>
<evidence type="ECO:0000259" key="8">
    <source>
        <dbReference type="Pfam" id="PF01182"/>
    </source>
</evidence>
<evidence type="ECO:0000256" key="7">
    <source>
        <dbReference type="RuleBase" id="RU365095"/>
    </source>
</evidence>
<organism evidence="9 10">
    <name type="scientific">Exilibacterium tricleocarpae</name>
    <dbReference type="NCBI Taxonomy" id="2591008"/>
    <lineage>
        <taxon>Bacteria</taxon>
        <taxon>Pseudomonadati</taxon>
        <taxon>Pseudomonadota</taxon>
        <taxon>Gammaproteobacteria</taxon>
        <taxon>Cellvibrionales</taxon>
        <taxon>Cellvibrionaceae</taxon>
        <taxon>Exilibacterium</taxon>
    </lineage>
</organism>
<dbReference type="Gene3D" id="3.40.50.1360">
    <property type="match status" value="1"/>
</dbReference>
<evidence type="ECO:0000256" key="5">
    <source>
        <dbReference type="ARBA" id="ARBA00013198"/>
    </source>
</evidence>
<evidence type="ECO:0000313" key="9">
    <source>
        <dbReference type="EMBL" id="TQV85250.1"/>
    </source>
</evidence>
<keyword evidence="10" id="KW-1185">Reference proteome</keyword>
<reference evidence="9 10" key="1">
    <citation type="submission" date="2019-06" db="EMBL/GenBank/DDBJ databases">
        <title>Whole genome sequence for Cellvibrionaceae sp. R142.</title>
        <authorList>
            <person name="Wang G."/>
        </authorList>
    </citation>
    <scope>NUCLEOTIDE SEQUENCE [LARGE SCALE GENOMIC DNA]</scope>
    <source>
        <strain evidence="9 10">R142</strain>
    </source>
</reference>
<evidence type="ECO:0000256" key="6">
    <source>
        <dbReference type="ARBA" id="ARBA00020337"/>
    </source>
</evidence>
<dbReference type="NCBIfam" id="TIGR01198">
    <property type="entry name" value="pgl"/>
    <property type="match status" value="1"/>
</dbReference>
<evidence type="ECO:0000313" key="10">
    <source>
        <dbReference type="Proteomes" id="UP000319732"/>
    </source>
</evidence>
<dbReference type="PANTHER" id="PTHR11054">
    <property type="entry name" value="6-PHOSPHOGLUCONOLACTONASE"/>
    <property type="match status" value="1"/>
</dbReference>
<comment type="pathway">
    <text evidence="3 7">Carbohydrate degradation; pentose phosphate pathway; D-ribulose 5-phosphate from D-glucose 6-phosphate (oxidative stage): step 2/3.</text>
</comment>
<name>A0A545U722_9GAMM</name>
<evidence type="ECO:0000256" key="4">
    <source>
        <dbReference type="ARBA" id="ARBA00010662"/>
    </source>
</evidence>
<dbReference type="GO" id="GO:0006098">
    <property type="term" value="P:pentose-phosphate shunt"/>
    <property type="evidence" value="ECO:0007669"/>
    <property type="project" value="UniProtKB-UniPathway"/>
</dbReference>
<dbReference type="InterPro" id="IPR006148">
    <property type="entry name" value="Glc/Gal-6P_isomerase"/>
</dbReference>
<gene>
    <name evidence="7 9" type="primary">pgl</name>
    <name evidence="9" type="ORF">FKG94_03435</name>
</gene>
<evidence type="ECO:0000256" key="3">
    <source>
        <dbReference type="ARBA" id="ARBA00004961"/>
    </source>
</evidence>
<dbReference type="PANTHER" id="PTHR11054:SF0">
    <property type="entry name" value="6-PHOSPHOGLUCONOLACTONASE"/>
    <property type="match status" value="1"/>
</dbReference>
<dbReference type="SUPFAM" id="SSF100950">
    <property type="entry name" value="NagB/RpiA/CoA transferase-like"/>
    <property type="match status" value="1"/>
</dbReference>
<dbReference type="GO" id="GO:0005975">
    <property type="term" value="P:carbohydrate metabolic process"/>
    <property type="evidence" value="ECO:0007669"/>
    <property type="project" value="UniProtKB-UniRule"/>
</dbReference>
<comment type="catalytic activity">
    <reaction evidence="1 7">
        <text>6-phospho-D-glucono-1,5-lactone + H2O = 6-phospho-D-gluconate + H(+)</text>
        <dbReference type="Rhea" id="RHEA:12556"/>
        <dbReference type="ChEBI" id="CHEBI:15377"/>
        <dbReference type="ChEBI" id="CHEBI:15378"/>
        <dbReference type="ChEBI" id="CHEBI:57955"/>
        <dbReference type="ChEBI" id="CHEBI:58759"/>
        <dbReference type="EC" id="3.1.1.31"/>
    </reaction>
</comment>
<feature type="domain" description="Glucosamine/galactosamine-6-phosphate isomerase" evidence="8">
    <location>
        <begin position="32"/>
        <end position="242"/>
    </location>
</feature>
<comment type="similarity">
    <text evidence="4 7">Belongs to the glucosamine/galactosamine-6-phosphate isomerase family. 6-phosphogluconolactonase subfamily.</text>
</comment>
<dbReference type="InterPro" id="IPR039104">
    <property type="entry name" value="6PGL"/>
</dbReference>
<dbReference type="InterPro" id="IPR037171">
    <property type="entry name" value="NagB/RpiA_transferase-like"/>
</dbReference>
<keyword evidence="7 9" id="KW-0378">Hydrolase</keyword>
<evidence type="ECO:0000256" key="1">
    <source>
        <dbReference type="ARBA" id="ARBA00000832"/>
    </source>
</evidence>
<sequence length="253" mass="27125">MGADLIQPFDRKKSIVVTSAVEPAVSLIKHPSTAQFVQSVTAWVADQLQRALAERGKVSLVVSGGRTPAPIFAALAQHHLPWQQVTVLLADERWLPHDHPESNAGLVRQHLLVGPAAAATFIPYPYSGDIAADAASMDRQLGEMEDAFDIVLLGMGDDGHTASLFPCAPELAAGLAGEPARHCLAVHPTSAPHARLSMTLPRLLHSRNIALTLKGDNKLKVYEQALAGSEIPALPVRAVLFQHQVPVTVHWCS</sequence>
<dbReference type="AlphaFoldDB" id="A0A545U722"/>
<accession>A0A545U722</accession>
<dbReference type="InterPro" id="IPR005900">
    <property type="entry name" value="6-phosphogluconolactonase_DevB"/>
</dbReference>
<proteinExistence type="inferred from homology"/>
<dbReference type="GO" id="GO:0017057">
    <property type="term" value="F:6-phosphogluconolactonase activity"/>
    <property type="evidence" value="ECO:0007669"/>
    <property type="project" value="UniProtKB-UniRule"/>
</dbReference>
<comment type="function">
    <text evidence="2 7">Hydrolysis of 6-phosphogluconolactone to 6-phosphogluconate.</text>
</comment>
<protein>
    <recommendedName>
        <fullName evidence="6 7">6-phosphogluconolactonase</fullName>
        <shortName evidence="7">6PGL</shortName>
        <ecNumber evidence="5 7">3.1.1.31</ecNumber>
    </recommendedName>
</protein>
<comment type="caution">
    <text evidence="9">The sequence shown here is derived from an EMBL/GenBank/DDBJ whole genome shotgun (WGS) entry which is preliminary data.</text>
</comment>
<dbReference type="OrthoDB" id="9810967at2"/>
<dbReference type="EMBL" id="VHSG01000004">
    <property type="protein sequence ID" value="TQV85250.1"/>
    <property type="molecule type" value="Genomic_DNA"/>
</dbReference>
<evidence type="ECO:0000256" key="2">
    <source>
        <dbReference type="ARBA" id="ARBA00002681"/>
    </source>
</evidence>